<evidence type="ECO:0000313" key="3">
    <source>
        <dbReference type="Proteomes" id="UP000470772"/>
    </source>
</evidence>
<proteinExistence type="predicted"/>
<evidence type="ECO:0000259" key="1">
    <source>
        <dbReference type="SMART" id="SM00933"/>
    </source>
</evidence>
<evidence type="ECO:0000313" key="2">
    <source>
        <dbReference type="EMBL" id="MUN29296.1"/>
    </source>
</evidence>
<keyword evidence="3" id="KW-1185">Reference proteome</keyword>
<reference evidence="2 3" key="1">
    <citation type="submission" date="2019-10" db="EMBL/GenBank/DDBJ databases">
        <title>Sequencing and Assembly of Multiple Reported Metal-Biooxidizing Members of the Extremely Thermoacidophilic Archaeal Family Sulfolobaceae.</title>
        <authorList>
            <person name="Counts J.A."/>
            <person name="Kelly R.M."/>
        </authorList>
    </citation>
    <scope>NUCLEOTIDE SEQUENCE [LARGE SCALE GENOMIC DNA]</scope>
    <source>
        <strain evidence="2 3">DSM 6482</strain>
    </source>
</reference>
<gene>
    <name evidence="2" type="ORF">GC250_07590</name>
</gene>
<dbReference type="AlphaFoldDB" id="A0A6A9QJW3"/>
<comment type="caution">
    <text evidence="2">The sequence shown here is derived from an EMBL/GenBank/DDBJ whole genome shotgun (WGS) entry which is preliminary data.</text>
</comment>
<protein>
    <submittedName>
        <fullName evidence="2">Nuclease</fullName>
    </submittedName>
</protein>
<organism evidence="2 3">
    <name type="scientific">Sulfuracidifex metallicus DSM 6482 = JCM 9184</name>
    <dbReference type="NCBI Taxonomy" id="523847"/>
    <lineage>
        <taxon>Archaea</taxon>
        <taxon>Thermoproteota</taxon>
        <taxon>Thermoprotei</taxon>
        <taxon>Sulfolobales</taxon>
        <taxon>Sulfolobaceae</taxon>
        <taxon>Sulfuracidifex</taxon>
    </lineage>
</organism>
<dbReference type="EMBL" id="WGGD01000005">
    <property type="protein sequence ID" value="MUN29296.1"/>
    <property type="molecule type" value="Genomic_DNA"/>
</dbReference>
<dbReference type="SMART" id="SM00933">
    <property type="entry name" value="NurA"/>
    <property type="match status" value="1"/>
</dbReference>
<dbReference type="Proteomes" id="UP000470772">
    <property type="component" value="Unassembled WGS sequence"/>
</dbReference>
<dbReference type="Pfam" id="PF09376">
    <property type="entry name" value="NurA"/>
    <property type="match status" value="1"/>
</dbReference>
<sequence length="374" mass="41780">MFCTMTMQRLDLRTVLYDVVEKYIVGYLDNELLERGEFQFYDNEVSTPATNVDELIKEVEYIEPSDVFAVDGSSRTFVSSKGVVSIASVSLSSSMHPLVGVYPSISGLPSLDLSIPFIALASSFKSSGITPFLYSSEIISTTSIDGTPFSSFQNPETIEAEIRLILETEAILSSKISSGSLLIIDGPIFPPSMFLRYQVKEKLSQRRKTVLNDKNVVGIVKRLDKSQFLRSSIKDSFRRDFVAKYRVDPLSFLNDEAFLLRLYENVASKPYRPIVVGPFKKTDQVDIFVNYLIYPFHPYVKKFSVLRIETTSNDMKIVNMMSSLEFTKDGIPSILAIADSSAKAVTSGVLRVISTIMERIGVQASFSSRIGVQT</sequence>
<dbReference type="InterPro" id="IPR018977">
    <property type="entry name" value="NurA_domain"/>
</dbReference>
<name>A0A6A9QJW3_SULME</name>
<accession>A0A6A9QJW3</accession>
<feature type="domain" description="NurA" evidence="1">
    <location>
        <begin position="65"/>
        <end position="344"/>
    </location>
</feature>